<evidence type="ECO:0000313" key="2">
    <source>
        <dbReference type="EMBL" id="CAD2217784.1"/>
    </source>
</evidence>
<evidence type="ECO:0000256" key="1">
    <source>
        <dbReference type="SAM" id="MobiDB-lite"/>
    </source>
</evidence>
<proteinExistence type="predicted"/>
<keyword evidence="3" id="KW-1185">Reference proteome</keyword>
<sequence length="280" mass="30588">MSLCAFSSDGEDDLIDIFPRAGSVVKSKRTKTSQSKTSLDSSCSVPSLTRNPTMVQASRSIAAFVNNTAGEPLPSSSPAEDSIDPSCAPRQKASAINRKRLKRNNTSMMSSSRNNFNSSLRTITANRSEPIEDVLMESPRTANSSRRPSAAFASPTRESFSNFDDSIGVSSAAMAKYFKQHVLKPGREEGDSGKKQTDRDSVMSLISDQRSSVQVSHHDIEVMLGRLSKLEKANEALENRVSELESIIQENPHLTERALSYDSREQRDGAPGTREPSQAN</sequence>
<dbReference type="EMBL" id="LR877153">
    <property type="protein sequence ID" value="CAD2217784.1"/>
    <property type="molecule type" value="Genomic_DNA"/>
</dbReference>
<feature type="compositionally biased region" description="Low complexity" evidence="1">
    <location>
        <begin position="142"/>
        <end position="155"/>
    </location>
</feature>
<organism evidence="2 3">
    <name type="scientific">Angomonas deanei</name>
    <dbReference type="NCBI Taxonomy" id="59799"/>
    <lineage>
        <taxon>Eukaryota</taxon>
        <taxon>Discoba</taxon>
        <taxon>Euglenozoa</taxon>
        <taxon>Kinetoplastea</taxon>
        <taxon>Metakinetoplastina</taxon>
        <taxon>Trypanosomatida</taxon>
        <taxon>Trypanosomatidae</taxon>
        <taxon>Strigomonadinae</taxon>
        <taxon>Angomonas</taxon>
    </lineage>
</organism>
<dbReference type="Proteomes" id="UP000515908">
    <property type="component" value="Chromosome 09"/>
</dbReference>
<feature type="compositionally biased region" description="Polar residues" evidence="1">
    <location>
        <begin position="68"/>
        <end position="79"/>
    </location>
</feature>
<dbReference type="VEuPathDB" id="TriTrypDB:ADEAN_000526400"/>
<name>A0A7G2CFZ3_9TRYP</name>
<feature type="region of interest" description="Disordered" evidence="1">
    <location>
        <begin position="26"/>
        <end position="46"/>
    </location>
</feature>
<dbReference type="AlphaFoldDB" id="A0A7G2CFZ3"/>
<reference evidence="2 3" key="1">
    <citation type="submission" date="2020-08" db="EMBL/GenBank/DDBJ databases">
        <authorList>
            <person name="Newling K."/>
            <person name="Davey J."/>
            <person name="Forrester S."/>
        </authorList>
    </citation>
    <scope>NUCLEOTIDE SEQUENCE [LARGE SCALE GENOMIC DNA]</scope>
    <source>
        <strain evidence="3">Crithidia deanei Carvalho (ATCC PRA-265)</strain>
    </source>
</reference>
<accession>A0A7G2CFZ3</accession>
<gene>
    <name evidence="2" type="ORF">ADEAN_000526400</name>
</gene>
<feature type="compositionally biased region" description="Low complexity" evidence="1">
    <location>
        <begin position="104"/>
        <end position="119"/>
    </location>
</feature>
<feature type="region of interest" description="Disordered" evidence="1">
    <location>
        <begin position="68"/>
        <end position="158"/>
    </location>
</feature>
<evidence type="ECO:0000313" key="3">
    <source>
        <dbReference type="Proteomes" id="UP000515908"/>
    </source>
</evidence>
<protein>
    <submittedName>
        <fullName evidence="2">Uncharacterized protein</fullName>
    </submittedName>
</protein>
<feature type="region of interest" description="Disordered" evidence="1">
    <location>
        <begin position="245"/>
        <end position="280"/>
    </location>
</feature>